<evidence type="ECO:0000313" key="2">
    <source>
        <dbReference type="EMBL" id="MFC6957882.1"/>
    </source>
</evidence>
<comment type="caution">
    <text evidence="2">The sequence shown here is derived from an EMBL/GenBank/DDBJ whole genome shotgun (WGS) entry which is preliminary data.</text>
</comment>
<sequence>MTNPPSEDRLVLPPKWQRHVMPRRGRGDAAPVRLDPDAPQAIQKRIADNWAHIEQGIGENAKYADAIREHLKGRFDPVGAAALMHLMDADGKQTVPAAERLRHLDAWVAAHGLGFAAAAVMESALVYNGSYAQDDRSVFNARLGTYLRWDEPKGWRNAEPAAHRVRALLAAADEEGYRVAVDTVAQFRTDPARLVGAALLMPTEAAWVEAAVPEMTGYFEHRRADDWMAWHIAADPRDYHLTRLRGLSDADERSLAPLLAGVGSAALPALTGRLDGWFDRLSKPARAALMTAIGLLPDDEAAARLIERLHLPGALPVAMATAERFPHRTLRTVARCAEDADGERRQRLGGLVGSSEAMRNALEAADPETRDAVTALLSTGDRVPEAPVDALPPLLASPPWRAKRPKPVVVAGLAPSLETAVVWADEAEQRRWAALREEDGDGGMDEQEVQRLLARLEKNGKLDQPLLFLAWARTDAAETLLDRWDGQARDVYLVELQRMLARFGARVADRIVPLVKGRAAVAEALVPVRSLEAARLAAEWISKSKTLAPIAKQWLSRHAEAAPLLLIPDALGADKPARKAATAALRHLVAEHGAEPVAAAAKTYGEAAADAIGALIATDPLDPLDATVPKQPAWAATALLPQLLLKGREAALPAESVAHVLTVLALDSPEIPYAGVGVVADACDPESLTAFSWAVFELWTAAGAPAKDSWAFSQLAHFADDGTVARLEALIRRWPGQGQHKRAVEGLERLGAIGTEISLRALHAISRKVEFRPLKKEAGRQIDLVAARLGLSPEQLADRLVPDFGLDGDLVLDYGPRWFAVGFDERLVPFAVDSQGKRLARLPKPGKEDDPAKAEPAYQRFAQLKKDVRKVAAEQVRRLERAMAAQRTWTVPQFLEFFADHPLLRHLARRLVWEAVAGETVLAFRIAEDETFADVDDETAVLPGDAAVRIAHPAALDRLADWTQVFADYEVLQPFEQLGRPVLAFTEEELRTGRLERFAGRGISVGRVLALTKTGWFTGPADSMWVEPGVHLALPGGGYVVLVLEKGFDAYLGTVSADQPDQAVRAVYLSSTVDYGADAPREHPTAIDAVTASEVLRTLDRYTVRG</sequence>
<reference evidence="3" key="1">
    <citation type="journal article" date="2019" name="Int. J. Syst. Evol. Microbiol.">
        <title>The Global Catalogue of Microorganisms (GCM) 10K type strain sequencing project: providing services to taxonomists for standard genome sequencing and annotation.</title>
        <authorList>
            <consortium name="The Broad Institute Genomics Platform"/>
            <consortium name="The Broad Institute Genome Sequencing Center for Infectious Disease"/>
            <person name="Wu L."/>
            <person name="Ma J."/>
        </authorList>
    </citation>
    <scope>NUCLEOTIDE SEQUENCE [LARGE SCALE GENOMIC DNA]</scope>
    <source>
        <strain evidence="3">KACC 12634</strain>
    </source>
</reference>
<dbReference type="RefSeq" id="WP_382350224.1">
    <property type="nucleotide sequence ID" value="NZ_JBHMBP010000002.1"/>
</dbReference>
<proteinExistence type="predicted"/>
<protein>
    <submittedName>
        <fullName evidence="2">DUF4132 domain-containing protein</fullName>
    </submittedName>
</protein>
<dbReference type="InterPro" id="IPR025406">
    <property type="entry name" value="DUF4132"/>
</dbReference>
<organism evidence="2 3">
    <name type="scientific">Glycomyces mayteni</name>
    <dbReference type="NCBI Taxonomy" id="543887"/>
    <lineage>
        <taxon>Bacteria</taxon>
        <taxon>Bacillati</taxon>
        <taxon>Actinomycetota</taxon>
        <taxon>Actinomycetes</taxon>
        <taxon>Glycomycetales</taxon>
        <taxon>Glycomycetaceae</taxon>
        <taxon>Glycomyces</taxon>
    </lineage>
</organism>
<evidence type="ECO:0000313" key="3">
    <source>
        <dbReference type="Proteomes" id="UP001596470"/>
    </source>
</evidence>
<evidence type="ECO:0000259" key="1">
    <source>
        <dbReference type="Pfam" id="PF13569"/>
    </source>
</evidence>
<accession>A0ABW2D699</accession>
<gene>
    <name evidence="2" type="ORF">ACFQS3_11810</name>
</gene>
<keyword evidence="3" id="KW-1185">Reference proteome</keyword>
<dbReference type="Pfam" id="PF13569">
    <property type="entry name" value="DUF4132"/>
    <property type="match status" value="1"/>
</dbReference>
<dbReference type="Proteomes" id="UP001596470">
    <property type="component" value="Unassembled WGS sequence"/>
</dbReference>
<feature type="domain" description="DUF4132" evidence="1">
    <location>
        <begin position="836"/>
        <end position="1016"/>
    </location>
</feature>
<dbReference type="EMBL" id="JBHSYS010000002">
    <property type="protein sequence ID" value="MFC6957882.1"/>
    <property type="molecule type" value="Genomic_DNA"/>
</dbReference>
<name>A0ABW2D699_9ACTN</name>